<dbReference type="InterPro" id="IPR013324">
    <property type="entry name" value="RNA_pol_sigma_r3/r4-like"/>
</dbReference>
<dbReference type="Proteomes" id="UP000238642">
    <property type="component" value="Unassembled WGS sequence"/>
</dbReference>
<dbReference type="RefSeq" id="WP_105727639.1">
    <property type="nucleotide sequence ID" value="NZ_PVBS01000005.1"/>
</dbReference>
<keyword evidence="8" id="KW-1185">Reference proteome</keyword>
<dbReference type="InterPro" id="IPR014284">
    <property type="entry name" value="RNA_pol_sigma-70_dom"/>
</dbReference>
<proteinExistence type="inferred from homology"/>
<protein>
    <submittedName>
        <fullName evidence="7">RNA polymerase sigma-70 factor</fullName>
    </submittedName>
</protein>
<dbReference type="SUPFAM" id="SSF88659">
    <property type="entry name" value="Sigma3 and sigma4 domains of RNA polymerase sigma factors"/>
    <property type="match status" value="1"/>
</dbReference>
<dbReference type="PANTHER" id="PTHR43133:SF46">
    <property type="entry name" value="RNA POLYMERASE SIGMA-70 FACTOR ECF SUBFAMILY"/>
    <property type="match status" value="1"/>
</dbReference>
<evidence type="ECO:0000313" key="8">
    <source>
        <dbReference type="Proteomes" id="UP000238642"/>
    </source>
</evidence>
<dbReference type="NCBIfam" id="TIGR02985">
    <property type="entry name" value="Sig70_bacteroi1"/>
    <property type="match status" value="1"/>
</dbReference>
<dbReference type="InterPro" id="IPR007627">
    <property type="entry name" value="RNA_pol_sigma70_r2"/>
</dbReference>
<dbReference type="Gene3D" id="1.10.10.10">
    <property type="entry name" value="Winged helix-like DNA-binding domain superfamily/Winged helix DNA-binding domain"/>
    <property type="match status" value="1"/>
</dbReference>
<comment type="caution">
    <text evidence="7">The sequence shown here is derived from an EMBL/GenBank/DDBJ whole genome shotgun (WGS) entry which is preliminary data.</text>
</comment>
<gene>
    <name evidence="7" type="ORF">C5749_18210</name>
</gene>
<keyword evidence="4" id="KW-0804">Transcription</keyword>
<feature type="domain" description="RNA polymerase sigma factor 70 region 4 type 2" evidence="6">
    <location>
        <begin position="131"/>
        <end position="182"/>
    </location>
</feature>
<dbReference type="InterPro" id="IPR036388">
    <property type="entry name" value="WH-like_DNA-bd_sf"/>
</dbReference>
<dbReference type="AlphaFoldDB" id="A0A2S9JEL4"/>
<comment type="similarity">
    <text evidence="1">Belongs to the sigma-70 factor family. ECF subfamily.</text>
</comment>
<dbReference type="NCBIfam" id="TIGR02937">
    <property type="entry name" value="sigma70-ECF"/>
    <property type="match status" value="1"/>
</dbReference>
<dbReference type="Pfam" id="PF04542">
    <property type="entry name" value="Sigma70_r2"/>
    <property type="match status" value="1"/>
</dbReference>
<dbReference type="InterPro" id="IPR013249">
    <property type="entry name" value="RNA_pol_sigma70_r4_t2"/>
</dbReference>
<dbReference type="PANTHER" id="PTHR43133">
    <property type="entry name" value="RNA POLYMERASE ECF-TYPE SIGMA FACTO"/>
    <property type="match status" value="1"/>
</dbReference>
<dbReference type="Pfam" id="PF08281">
    <property type="entry name" value="Sigma70_r4_2"/>
    <property type="match status" value="1"/>
</dbReference>
<evidence type="ECO:0000313" key="7">
    <source>
        <dbReference type="EMBL" id="PRD51347.1"/>
    </source>
</evidence>
<dbReference type="InterPro" id="IPR014327">
    <property type="entry name" value="RNA_pol_sigma70_bacteroid"/>
</dbReference>
<name>A0A2S9JEL4_9SPHI</name>
<reference evidence="7 8" key="1">
    <citation type="submission" date="2018-02" db="EMBL/GenBank/DDBJ databases">
        <title>The draft genome of Sphingobacterium gobiense H7.</title>
        <authorList>
            <person name="Li L."/>
            <person name="Liu L."/>
            <person name="Zhang X."/>
            <person name="Wang T."/>
            <person name="Liang L."/>
        </authorList>
    </citation>
    <scope>NUCLEOTIDE SEQUENCE [LARGE SCALE GENOMIC DNA]</scope>
    <source>
        <strain evidence="7 8">ACCC 05757</strain>
    </source>
</reference>
<evidence type="ECO:0000259" key="6">
    <source>
        <dbReference type="Pfam" id="PF08281"/>
    </source>
</evidence>
<feature type="domain" description="RNA polymerase sigma-70 region 2" evidence="5">
    <location>
        <begin position="33"/>
        <end position="98"/>
    </location>
</feature>
<evidence type="ECO:0000256" key="2">
    <source>
        <dbReference type="ARBA" id="ARBA00023015"/>
    </source>
</evidence>
<dbReference type="Gene3D" id="1.10.1740.10">
    <property type="match status" value="1"/>
</dbReference>
<dbReference type="GO" id="GO:0006352">
    <property type="term" value="P:DNA-templated transcription initiation"/>
    <property type="evidence" value="ECO:0007669"/>
    <property type="project" value="InterPro"/>
</dbReference>
<organism evidence="7 8">
    <name type="scientific">Sphingobacterium gobiense</name>
    <dbReference type="NCBI Taxonomy" id="1382456"/>
    <lineage>
        <taxon>Bacteria</taxon>
        <taxon>Pseudomonadati</taxon>
        <taxon>Bacteroidota</taxon>
        <taxon>Sphingobacteriia</taxon>
        <taxon>Sphingobacteriales</taxon>
        <taxon>Sphingobacteriaceae</taxon>
        <taxon>Sphingobacterium</taxon>
    </lineage>
</organism>
<evidence type="ECO:0000256" key="4">
    <source>
        <dbReference type="ARBA" id="ARBA00023163"/>
    </source>
</evidence>
<dbReference type="EMBL" id="PVBS01000005">
    <property type="protein sequence ID" value="PRD51347.1"/>
    <property type="molecule type" value="Genomic_DNA"/>
</dbReference>
<accession>A0A2S9JEL4</accession>
<sequence length="199" mass="23664">MGNNKLIDSSCLKDHEYWEKVQQISCSQSFSILFDRYWETLYSTAFSYLKDREKSEEITHDIFLNLWRKRETLTIQSFSAYLRAAARYHVYKELKKKKASVIVYTAELTETEIGMTNHGEERLIYQDAERYIDGRLQSLPPRCQEIYFMSRKENLTNDEIANKLGISKRTVENQLTVALRHIRIQLKVISIMLLMWFTL</sequence>
<dbReference type="GO" id="GO:0003677">
    <property type="term" value="F:DNA binding"/>
    <property type="evidence" value="ECO:0007669"/>
    <property type="project" value="InterPro"/>
</dbReference>
<evidence type="ECO:0000256" key="1">
    <source>
        <dbReference type="ARBA" id="ARBA00010641"/>
    </source>
</evidence>
<evidence type="ECO:0000259" key="5">
    <source>
        <dbReference type="Pfam" id="PF04542"/>
    </source>
</evidence>
<dbReference type="OrthoDB" id="665981at2"/>
<keyword evidence="2" id="KW-0805">Transcription regulation</keyword>
<dbReference type="SUPFAM" id="SSF88946">
    <property type="entry name" value="Sigma2 domain of RNA polymerase sigma factors"/>
    <property type="match status" value="1"/>
</dbReference>
<dbReference type="GO" id="GO:0016987">
    <property type="term" value="F:sigma factor activity"/>
    <property type="evidence" value="ECO:0007669"/>
    <property type="project" value="UniProtKB-KW"/>
</dbReference>
<keyword evidence="3" id="KW-0731">Sigma factor</keyword>
<evidence type="ECO:0000256" key="3">
    <source>
        <dbReference type="ARBA" id="ARBA00023082"/>
    </source>
</evidence>
<dbReference type="InterPro" id="IPR013325">
    <property type="entry name" value="RNA_pol_sigma_r2"/>
</dbReference>
<dbReference type="InterPro" id="IPR039425">
    <property type="entry name" value="RNA_pol_sigma-70-like"/>
</dbReference>